<comment type="caution">
    <text evidence="5">The sequence shown here is derived from an EMBL/GenBank/DDBJ whole genome shotgun (WGS) entry which is preliminary data.</text>
</comment>
<dbReference type="NCBIfam" id="TIGR01549">
    <property type="entry name" value="HAD-SF-IA-v1"/>
    <property type="match status" value="1"/>
</dbReference>
<evidence type="ECO:0000313" key="5">
    <source>
        <dbReference type="EMBL" id="MFC4516392.1"/>
    </source>
</evidence>
<dbReference type="PANTHER" id="PTHR46470:SF2">
    <property type="entry name" value="GLYCERALDEHYDE 3-PHOSPHATE PHOSPHATASE"/>
    <property type="match status" value="1"/>
</dbReference>
<evidence type="ECO:0000256" key="2">
    <source>
        <dbReference type="ARBA" id="ARBA00022723"/>
    </source>
</evidence>
<dbReference type="SFLD" id="SFLDS00003">
    <property type="entry name" value="Haloacid_Dehalogenase"/>
    <property type="match status" value="1"/>
</dbReference>
<dbReference type="Gene3D" id="3.40.50.1000">
    <property type="entry name" value="HAD superfamily/HAD-like"/>
    <property type="match status" value="1"/>
</dbReference>
<dbReference type="GO" id="GO:0016787">
    <property type="term" value="F:hydrolase activity"/>
    <property type="evidence" value="ECO:0007669"/>
    <property type="project" value="UniProtKB-KW"/>
</dbReference>
<dbReference type="Pfam" id="PF00702">
    <property type="entry name" value="Hydrolase"/>
    <property type="match status" value="1"/>
</dbReference>
<sequence>MHAPRGHTGDRPHRPAPPQRLLLLDLDNTAVSREAAVARWTHDFALEHHLDTNAAVWLITTDNDGLTPRERFFTEARNHFSLTPTPEKLHRAYQDRYPRHMHCGTAVLDHLAKLRARGWTVGVVTNGLTRTQGAVLEHTGLTRYLDGWCISEAEGIRKPDPDLFARTATRCGRDISGGGWMIGDSIEADIGGAKRAGLHTIWIRRGRTWPQRLPPPDHTADDVTAALEHLAQAHTESGARPQ</sequence>
<dbReference type="PANTHER" id="PTHR46470">
    <property type="entry name" value="N-ACYLNEURAMINATE-9-PHOSPHATASE"/>
    <property type="match status" value="1"/>
</dbReference>
<evidence type="ECO:0000313" key="6">
    <source>
        <dbReference type="Proteomes" id="UP001595990"/>
    </source>
</evidence>
<dbReference type="EC" id="3.1.3.-" evidence="5"/>
<proteinExistence type="predicted"/>
<keyword evidence="6" id="KW-1185">Reference proteome</keyword>
<keyword evidence="3 5" id="KW-0378">Hydrolase</keyword>
<dbReference type="InterPro" id="IPR036412">
    <property type="entry name" value="HAD-like_sf"/>
</dbReference>
<evidence type="ECO:0000256" key="1">
    <source>
        <dbReference type="ARBA" id="ARBA00001946"/>
    </source>
</evidence>
<dbReference type="RefSeq" id="WP_411952231.1">
    <property type="nucleotide sequence ID" value="NZ_JBHSFS010000013.1"/>
</dbReference>
<organism evidence="5 6">
    <name type="scientific">Streptomyces ehimensis</name>
    <dbReference type="NCBI Taxonomy" id="68195"/>
    <lineage>
        <taxon>Bacteria</taxon>
        <taxon>Bacillati</taxon>
        <taxon>Actinomycetota</taxon>
        <taxon>Actinomycetes</taxon>
        <taxon>Kitasatosporales</taxon>
        <taxon>Streptomycetaceae</taxon>
        <taxon>Streptomyces</taxon>
    </lineage>
</organism>
<keyword evidence="4" id="KW-0460">Magnesium</keyword>
<evidence type="ECO:0000256" key="4">
    <source>
        <dbReference type="ARBA" id="ARBA00022842"/>
    </source>
</evidence>
<dbReference type="EMBL" id="JBHSFS010000013">
    <property type="protein sequence ID" value="MFC4516392.1"/>
    <property type="molecule type" value="Genomic_DNA"/>
</dbReference>
<dbReference type="SFLD" id="SFLDG01129">
    <property type="entry name" value="C1.5:_HAD__Beta-PGM__Phosphata"/>
    <property type="match status" value="1"/>
</dbReference>
<comment type="cofactor">
    <cofactor evidence="1">
        <name>Mg(2+)</name>
        <dbReference type="ChEBI" id="CHEBI:18420"/>
    </cofactor>
</comment>
<dbReference type="InterPro" id="IPR006439">
    <property type="entry name" value="HAD-SF_hydro_IA"/>
</dbReference>
<dbReference type="InterPro" id="IPR051400">
    <property type="entry name" value="HAD-like_hydrolase"/>
</dbReference>
<dbReference type="PRINTS" id="PR00413">
    <property type="entry name" value="HADHALOGNASE"/>
</dbReference>
<gene>
    <name evidence="5" type="ORF">ACFPEN_26095</name>
</gene>
<reference evidence="6" key="1">
    <citation type="journal article" date="2019" name="Int. J. Syst. Evol. Microbiol.">
        <title>The Global Catalogue of Microorganisms (GCM) 10K type strain sequencing project: providing services to taxonomists for standard genome sequencing and annotation.</title>
        <authorList>
            <consortium name="The Broad Institute Genomics Platform"/>
            <consortium name="The Broad Institute Genome Sequencing Center for Infectious Disease"/>
            <person name="Wu L."/>
            <person name="Ma J."/>
        </authorList>
    </citation>
    <scope>NUCLEOTIDE SEQUENCE [LARGE SCALE GENOMIC DNA]</scope>
    <source>
        <strain evidence="6">CECT 8064</strain>
    </source>
</reference>
<dbReference type="Proteomes" id="UP001595990">
    <property type="component" value="Unassembled WGS sequence"/>
</dbReference>
<accession>A0ABV9BQK3</accession>
<dbReference type="SUPFAM" id="SSF56784">
    <property type="entry name" value="HAD-like"/>
    <property type="match status" value="1"/>
</dbReference>
<dbReference type="InterPro" id="IPR023214">
    <property type="entry name" value="HAD_sf"/>
</dbReference>
<keyword evidence="2" id="KW-0479">Metal-binding</keyword>
<name>A0ABV9BQK3_9ACTN</name>
<protein>
    <submittedName>
        <fullName evidence="5">HAD family hydrolase</fullName>
        <ecNumber evidence="5">3.1.3.-</ecNumber>
    </submittedName>
</protein>
<evidence type="ECO:0000256" key="3">
    <source>
        <dbReference type="ARBA" id="ARBA00022801"/>
    </source>
</evidence>